<sequence>MVFSHRIAALAAVVAIPLGIAVTSYALTDSPSSPKVPPKVELDSGSPSTAPTKPQPTPSDQVISPPPVGDDSTDDTGDSGDDDDDGSTTPSPGSIGKPGSAGDDDADDGPGDDG</sequence>
<evidence type="ECO:0008006" key="5">
    <source>
        <dbReference type="Google" id="ProtNLM"/>
    </source>
</evidence>
<feature type="compositionally biased region" description="Acidic residues" evidence="1">
    <location>
        <begin position="102"/>
        <end position="114"/>
    </location>
</feature>
<feature type="chain" id="PRO_5047399905" description="Small secreted hydrophilic protein" evidence="2">
    <location>
        <begin position="27"/>
        <end position="114"/>
    </location>
</feature>
<evidence type="ECO:0000313" key="4">
    <source>
        <dbReference type="Proteomes" id="UP000656881"/>
    </source>
</evidence>
<evidence type="ECO:0000256" key="2">
    <source>
        <dbReference type="SAM" id="SignalP"/>
    </source>
</evidence>
<feature type="compositionally biased region" description="Polar residues" evidence="1">
    <location>
        <begin position="45"/>
        <end position="62"/>
    </location>
</feature>
<keyword evidence="2" id="KW-0732">Signal</keyword>
<keyword evidence="4" id="KW-1185">Reference proteome</keyword>
<dbReference type="Proteomes" id="UP000656881">
    <property type="component" value="Unassembled WGS sequence"/>
</dbReference>
<dbReference type="EMBL" id="BMNG01000024">
    <property type="protein sequence ID" value="GGO58466.1"/>
    <property type="molecule type" value="Genomic_DNA"/>
</dbReference>
<reference evidence="4" key="1">
    <citation type="journal article" date="2019" name="Int. J. Syst. Evol. Microbiol.">
        <title>The Global Catalogue of Microorganisms (GCM) 10K type strain sequencing project: providing services to taxonomists for standard genome sequencing and annotation.</title>
        <authorList>
            <consortium name="The Broad Institute Genomics Platform"/>
            <consortium name="The Broad Institute Genome Sequencing Center for Infectious Disease"/>
            <person name="Wu L."/>
            <person name="Ma J."/>
        </authorList>
    </citation>
    <scope>NUCLEOTIDE SEQUENCE [LARGE SCALE GENOMIC DNA]</scope>
    <source>
        <strain evidence="4">CGMCC 4.7349</strain>
    </source>
</reference>
<feature type="compositionally biased region" description="Low complexity" evidence="1">
    <location>
        <begin position="87"/>
        <end position="101"/>
    </location>
</feature>
<gene>
    <name evidence="3" type="ORF">GCM10012286_77690</name>
</gene>
<feature type="signal peptide" evidence="2">
    <location>
        <begin position="1"/>
        <end position="26"/>
    </location>
</feature>
<protein>
    <recommendedName>
        <fullName evidence="5">Small secreted hydrophilic protein</fullName>
    </recommendedName>
</protein>
<feature type="compositionally biased region" description="Acidic residues" evidence="1">
    <location>
        <begin position="71"/>
        <end position="86"/>
    </location>
</feature>
<organism evidence="3 4">
    <name type="scientific">Streptomyces lasiicapitis</name>
    <dbReference type="NCBI Taxonomy" id="1923961"/>
    <lineage>
        <taxon>Bacteria</taxon>
        <taxon>Bacillati</taxon>
        <taxon>Actinomycetota</taxon>
        <taxon>Actinomycetes</taxon>
        <taxon>Kitasatosporales</taxon>
        <taxon>Streptomycetaceae</taxon>
        <taxon>Streptomyces</taxon>
    </lineage>
</organism>
<proteinExistence type="predicted"/>
<comment type="caution">
    <text evidence="3">The sequence shown here is derived from an EMBL/GenBank/DDBJ whole genome shotgun (WGS) entry which is preliminary data.</text>
</comment>
<accession>A0ABQ2MV01</accession>
<evidence type="ECO:0000256" key="1">
    <source>
        <dbReference type="SAM" id="MobiDB-lite"/>
    </source>
</evidence>
<name>A0ABQ2MV01_9ACTN</name>
<dbReference type="RefSeq" id="WP_189177437.1">
    <property type="nucleotide sequence ID" value="NZ_BMNG01000024.1"/>
</dbReference>
<feature type="region of interest" description="Disordered" evidence="1">
    <location>
        <begin position="27"/>
        <end position="114"/>
    </location>
</feature>
<evidence type="ECO:0000313" key="3">
    <source>
        <dbReference type="EMBL" id="GGO58466.1"/>
    </source>
</evidence>